<accession>A0A5N0TI28</accession>
<dbReference type="GO" id="GO:0005829">
    <property type="term" value="C:cytosol"/>
    <property type="evidence" value="ECO:0007669"/>
    <property type="project" value="TreeGrafter"/>
</dbReference>
<feature type="transmembrane region" description="Helical" evidence="3">
    <location>
        <begin position="305"/>
        <end position="330"/>
    </location>
</feature>
<sequence length="853" mass="94392">MNNKKTSPGHPQHLDFETDVFPEELEVLRDRRRQEGLDDSTLDGPPNPDLGLVGLAISGGGIRSATFSLGVIQGLARNGLLKHVDYLSTVSGGGYTGSCISALLNDPENRPDNDRFPLRYTQKSSEPPAMTHLRNFANYLNPVGLLPLLRLPNLMLRGILLNLFVFLPFIMAAVFVTEAAYELGPNWDMLPRLVAPLVMLFVLLALAFPFLIRLLGKSFDWNRRNVFELLLTIPLLLAGLVLLAIPVLHVTRLAIEHSTDQFWYWFTHLPPDKVWQFMTVVGGVIVLFMLAGKASENVGRIFGKLLLWLVGLIGPVIVYLIFLGLCLWQIDSPFLPVGSAKGLNDAVACTEPCLAGGDSTGSHGDDPLDSDDTLYELLFEREPGPATATELRNALAGRGLQMGENAVARCQSGNCDTAPDPMFWREDRRVWVINLDPSQLAECPPYQGHAAAGQRGSRHQCVYFTRASAASLRIHGPLLHLFDGAEDWWFVGVFIALLLINRFMLDINITSPHGFYRDRLSKAFLFRVQPDGETTPEDNLKLSALNAPGTAAPYHLVNVAMNLQGSHAADLRGRECDFFTFSRNFCGGVRTGWAPTKEMERYDRHLDLATAMAISGAAAAPNMGTTTNRALVFIMTLLNIRLGYWLPNPSAVNRDMAFKRFRLGSAKPTLIWKEALGRLDEKGTHINVSDGGHIENLAIYQLLRRRCKFILAIDGECDPAMEFSGLTTLMRYARIDMGVDISINLDPLRKTPDGLSEKHAALGHIRYADGSTGQLLYIKLSVSGDEPEYVHSYRCKHPLFPHEPTSDQFFTEAQFEAYRALGAHACEGLLADVEALGGFARLRDDPRDSTSEA</sequence>
<dbReference type="SUPFAM" id="SSF52151">
    <property type="entry name" value="FabD/lysophospholipase-like"/>
    <property type="match status" value="1"/>
</dbReference>
<dbReference type="RefSeq" id="WP_150862475.1">
    <property type="nucleotide sequence ID" value="NZ_VYXP01000001.1"/>
</dbReference>
<dbReference type="PANTHER" id="PTHR10728:SF40">
    <property type="entry name" value="PATATIN FAMILY PROTEIN"/>
    <property type="match status" value="1"/>
</dbReference>
<dbReference type="Pfam" id="PF01734">
    <property type="entry name" value="Patatin"/>
    <property type="match status" value="1"/>
</dbReference>
<keyword evidence="3" id="KW-1133">Transmembrane helix</keyword>
<dbReference type="GO" id="GO:0004623">
    <property type="term" value="F:phospholipase A2 activity"/>
    <property type="evidence" value="ECO:0007669"/>
    <property type="project" value="TreeGrafter"/>
</dbReference>
<keyword evidence="3" id="KW-0472">Membrane</keyword>
<feature type="transmembrane region" description="Helical" evidence="3">
    <location>
        <begin position="227"/>
        <end position="255"/>
    </location>
</feature>
<gene>
    <name evidence="5" type="ORF">F3N42_00845</name>
</gene>
<evidence type="ECO:0000256" key="2">
    <source>
        <dbReference type="SAM" id="MobiDB-lite"/>
    </source>
</evidence>
<dbReference type="PANTHER" id="PTHR10728">
    <property type="entry name" value="CYTOSOLIC PHOSPHOLIPASE A2"/>
    <property type="match status" value="1"/>
</dbReference>
<feature type="transmembrane region" description="Helical" evidence="3">
    <location>
        <begin position="193"/>
        <end position="215"/>
    </location>
</feature>
<feature type="domain" description="PNPLA" evidence="4">
    <location>
        <begin position="55"/>
        <end position="150"/>
    </location>
</feature>
<feature type="transmembrane region" description="Helical" evidence="3">
    <location>
        <begin position="275"/>
        <end position="293"/>
    </location>
</feature>
<keyword evidence="6" id="KW-1185">Reference proteome</keyword>
<dbReference type="AlphaFoldDB" id="A0A5N0TI28"/>
<dbReference type="EMBL" id="VYXP01000001">
    <property type="protein sequence ID" value="KAA9134124.1"/>
    <property type="molecule type" value="Genomic_DNA"/>
</dbReference>
<dbReference type="Gene3D" id="3.40.1090.10">
    <property type="entry name" value="Cytosolic phospholipase A2 catalytic domain"/>
    <property type="match status" value="2"/>
</dbReference>
<dbReference type="GO" id="GO:0046475">
    <property type="term" value="P:glycerophospholipid catabolic process"/>
    <property type="evidence" value="ECO:0007669"/>
    <property type="project" value="TreeGrafter"/>
</dbReference>
<keyword evidence="1" id="KW-0443">Lipid metabolism</keyword>
<feature type="region of interest" description="Disordered" evidence="2">
    <location>
        <begin position="1"/>
        <end position="21"/>
    </location>
</feature>
<evidence type="ECO:0000256" key="1">
    <source>
        <dbReference type="ARBA" id="ARBA00023098"/>
    </source>
</evidence>
<feature type="transmembrane region" description="Helical" evidence="3">
    <location>
        <begin position="159"/>
        <end position="181"/>
    </location>
</feature>
<dbReference type="Proteomes" id="UP000325372">
    <property type="component" value="Unassembled WGS sequence"/>
</dbReference>
<evidence type="ECO:0000313" key="6">
    <source>
        <dbReference type="Proteomes" id="UP000325372"/>
    </source>
</evidence>
<reference evidence="5 6" key="1">
    <citation type="submission" date="2019-09" db="EMBL/GenBank/DDBJ databases">
        <title>Wenzhouxiangella sp. Genome sequencing and assembly.</title>
        <authorList>
            <person name="Zhang R."/>
        </authorList>
    </citation>
    <scope>NUCLEOTIDE SEQUENCE [LARGE SCALE GENOMIC DNA]</scope>
    <source>
        <strain evidence="5 6">W260</strain>
    </source>
</reference>
<proteinExistence type="predicted"/>
<evidence type="ECO:0000313" key="5">
    <source>
        <dbReference type="EMBL" id="KAA9134124.1"/>
    </source>
</evidence>
<organism evidence="5 6">
    <name type="scientific">Marinihelvus fidelis</name>
    <dbReference type="NCBI Taxonomy" id="2613842"/>
    <lineage>
        <taxon>Bacteria</taxon>
        <taxon>Pseudomonadati</taxon>
        <taxon>Pseudomonadota</taxon>
        <taxon>Gammaproteobacteria</taxon>
        <taxon>Chromatiales</taxon>
        <taxon>Wenzhouxiangellaceae</taxon>
        <taxon>Marinihelvus</taxon>
    </lineage>
</organism>
<evidence type="ECO:0000256" key="3">
    <source>
        <dbReference type="SAM" id="Phobius"/>
    </source>
</evidence>
<keyword evidence="3" id="KW-0812">Transmembrane</keyword>
<evidence type="ECO:0000259" key="4">
    <source>
        <dbReference type="Pfam" id="PF01734"/>
    </source>
</evidence>
<dbReference type="InterPro" id="IPR002641">
    <property type="entry name" value="PNPLA_dom"/>
</dbReference>
<protein>
    <recommendedName>
        <fullName evidence="4">PNPLA domain-containing protein</fullName>
    </recommendedName>
</protein>
<name>A0A5N0TI28_9GAMM</name>
<dbReference type="InterPro" id="IPR016035">
    <property type="entry name" value="Acyl_Trfase/lysoPLipase"/>
</dbReference>
<comment type="caution">
    <text evidence="5">The sequence shown here is derived from an EMBL/GenBank/DDBJ whole genome shotgun (WGS) entry which is preliminary data.</text>
</comment>